<evidence type="ECO:0000256" key="3">
    <source>
        <dbReference type="ARBA" id="ARBA00022801"/>
    </source>
</evidence>
<comment type="similarity">
    <text evidence="1">Belongs to the 'GDSL' lipolytic enzyme family.</text>
</comment>
<dbReference type="InterPro" id="IPR001087">
    <property type="entry name" value="GDSL"/>
</dbReference>
<dbReference type="PANTHER" id="PTHR22835">
    <property type="entry name" value="ZINC FINGER FYVE DOMAIN CONTAINING PROTEIN"/>
    <property type="match status" value="1"/>
</dbReference>
<dbReference type="InterPro" id="IPR036514">
    <property type="entry name" value="SGNH_hydro_sf"/>
</dbReference>
<keyword evidence="5" id="KW-0175">Coiled coil</keyword>
<dbReference type="RefSeq" id="XP_011071662.2">
    <property type="nucleotide sequence ID" value="XM_011073360.2"/>
</dbReference>
<keyword evidence="3" id="KW-0378">Hydrolase</keyword>
<dbReference type="GO" id="GO:0016788">
    <property type="term" value="F:hydrolase activity, acting on ester bonds"/>
    <property type="evidence" value="ECO:0007669"/>
    <property type="project" value="InterPro"/>
</dbReference>
<dbReference type="InterPro" id="IPR035669">
    <property type="entry name" value="SGNH_plant_lipase-like"/>
</dbReference>
<keyword evidence="2" id="KW-0732">Signal</keyword>
<reference evidence="7" key="1">
    <citation type="submission" date="2025-08" db="UniProtKB">
        <authorList>
            <consortium name="RefSeq"/>
        </authorList>
    </citation>
    <scope>IDENTIFICATION</scope>
</reference>
<dbReference type="KEGG" id="sind:105157065"/>
<dbReference type="Gene3D" id="3.40.50.1110">
    <property type="entry name" value="SGNH hydrolase"/>
    <property type="match status" value="1"/>
</dbReference>
<dbReference type="GeneID" id="105157065"/>
<dbReference type="PANTHER" id="PTHR22835:SF517">
    <property type="entry name" value="GDSL-LIKE LIPASE_ACYLHYDROLASE FAMILY PROTEIN, EXPRESSED"/>
    <property type="match status" value="1"/>
</dbReference>
<dbReference type="SUPFAM" id="SSF52266">
    <property type="entry name" value="SGNH hydrolase"/>
    <property type="match status" value="1"/>
</dbReference>
<dbReference type="FunCoup" id="A0A6I9SNW3">
    <property type="interactions" value="46"/>
</dbReference>
<evidence type="ECO:0000256" key="5">
    <source>
        <dbReference type="SAM" id="Coils"/>
    </source>
</evidence>
<protein>
    <submittedName>
        <fullName evidence="7">GDSL esterase/lipase At5g03980-like</fullName>
    </submittedName>
</protein>
<evidence type="ECO:0000256" key="2">
    <source>
        <dbReference type="ARBA" id="ARBA00022729"/>
    </source>
</evidence>
<organism evidence="6 7">
    <name type="scientific">Sesamum indicum</name>
    <name type="common">Oriental sesame</name>
    <name type="synonym">Sesamum orientale</name>
    <dbReference type="NCBI Taxonomy" id="4182"/>
    <lineage>
        <taxon>Eukaryota</taxon>
        <taxon>Viridiplantae</taxon>
        <taxon>Streptophyta</taxon>
        <taxon>Embryophyta</taxon>
        <taxon>Tracheophyta</taxon>
        <taxon>Spermatophyta</taxon>
        <taxon>Magnoliopsida</taxon>
        <taxon>eudicotyledons</taxon>
        <taxon>Gunneridae</taxon>
        <taxon>Pentapetalae</taxon>
        <taxon>asterids</taxon>
        <taxon>lamiids</taxon>
        <taxon>Lamiales</taxon>
        <taxon>Pedaliaceae</taxon>
        <taxon>Sesamum</taxon>
    </lineage>
</organism>
<keyword evidence="4" id="KW-0325">Glycoprotein</keyword>
<accession>A0A6I9SNW3</accession>
<dbReference type="CDD" id="cd01837">
    <property type="entry name" value="SGNH_plant_lipase_like"/>
    <property type="match status" value="1"/>
</dbReference>
<dbReference type="InParanoid" id="A0A6I9SNW3"/>
<proteinExistence type="inferred from homology"/>
<feature type="coiled-coil region" evidence="5">
    <location>
        <begin position="274"/>
        <end position="301"/>
    </location>
</feature>
<dbReference type="Pfam" id="PF00657">
    <property type="entry name" value="Lipase_GDSL"/>
    <property type="match status" value="1"/>
</dbReference>
<sequence length="388" mass="43164">MYTLFQLRISASMAAAASFKKLLLLLPNILLLCSLISFVSFARSHPLKICNFDQIYQLGDSISDTGNLIREFPIGSSTPFARLPYGETFFKNATGRCSNGLLMIDYIALDAGLPFLPAYKDRDADFKHGVNFAVAGSTALPSHVLAAKHILSPVTTSSLTIQLGWMSTHFNSICLHHRECAEKLQTALFMVGEIGGNDYNYAIFQGKTMDELQSMVPEVVHAIINAVRRVISFGATRVVVPGNFPIGCLPIYKTAFHTNKLAAYDENRCLKQLNDFAMYHNEQLQQAIEKLQQEHPNAIIVYADYYNAYQYLLHFAKSHGFDTERACCGSGGKYSFNMTRMCGAPGVGVCADPGRFLSWDGVHLTQQGYKIMAGWLVHDIFTNLHCHF</sequence>
<name>A0A6I9SNW3_SESIN</name>
<dbReference type="OrthoDB" id="864303at2759"/>
<dbReference type="Proteomes" id="UP000504604">
    <property type="component" value="Linkage group LG3"/>
</dbReference>
<gene>
    <name evidence="7" type="primary">LOC105157065</name>
</gene>
<keyword evidence="6" id="KW-1185">Reference proteome</keyword>
<evidence type="ECO:0000256" key="1">
    <source>
        <dbReference type="ARBA" id="ARBA00008668"/>
    </source>
</evidence>
<dbReference type="AlphaFoldDB" id="A0A6I9SNW3"/>
<evidence type="ECO:0000313" key="6">
    <source>
        <dbReference type="Proteomes" id="UP000504604"/>
    </source>
</evidence>
<evidence type="ECO:0000256" key="4">
    <source>
        <dbReference type="ARBA" id="ARBA00023180"/>
    </source>
</evidence>
<evidence type="ECO:0000313" key="7">
    <source>
        <dbReference type="RefSeq" id="XP_011071662.2"/>
    </source>
</evidence>